<name>A0A7I4XRR3_HAECO</name>
<keyword evidence="2" id="KW-0812">Transmembrane</keyword>
<feature type="region of interest" description="Disordered" evidence="1">
    <location>
        <begin position="216"/>
        <end position="360"/>
    </location>
</feature>
<sequence length="360" mass="39059">MWLLQILRDQLTYCSSCSGGTRRMEKRGPFAMCVCGYVNDESGFGAIAGKLIAHESSGTVKQDGPIRSEAASCRLSWIPQLAITRATGRRLAANMLLLVLLAVFPSIYSLTCYNGLKLLRMQSVGQSTEECPASAYCYNMTASAALVVDVVKAGCSTWRCMLARDKCISTTFQFVPVSLCCCSYDRCNVGENPAYDSITSGGGGAGGWGGGGSGGNSGGWGSGGSQNGYDDSTNNNNNNNYNGWGSNDNNNNDNNNNYNGWGNNNDKKDESSSRRDSGSSFAEPRRGSLPTSPPSSGRWSPKQIEDKFKDYDVDHRDDNNNGGEEEFRRVDWRETPPPATRGGRNRDREPSVGREIELRV</sequence>
<organism evidence="3 4">
    <name type="scientific">Haemonchus contortus</name>
    <name type="common">Barber pole worm</name>
    <dbReference type="NCBI Taxonomy" id="6289"/>
    <lineage>
        <taxon>Eukaryota</taxon>
        <taxon>Metazoa</taxon>
        <taxon>Ecdysozoa</taxon>
        <taxon>Nematoda</taxon>
        <taxon>Chromadorea</taxon>
        <taxon>Rhabditida</taxon>
        <taxon>Rhabditina</taxon>
        <taxon>Rhabditomorpha</taxon>
        <taxon>Strongyloidea</taxon>
        <taxon>Trichostrongylidae</taxon>
        <taxon>Haemonchus</taxon>
    </lineage>
</organism>
<dbReference type="Proteomes" id="UP000025227">
    <property type="component" value="Unplaced"/>
</dbReference>
<reference evidence="4" key="1">
    <citation type="submission" date="2020-12" db="UniProtKB">
        <authorList>
            <consortium name="WormBaseParasite"/>
        </authorList>
    </citation>
    <scope>IDENTIFICATION</scope>
    <source>
        <strain evidence="4">MHco3</strain>
    </source>
</reference>
<dbReference type="Gene3D" id="2.10.60.10">
    <property type="entry name" value="CD59"/>
    <property type="match status" value="1"/>
</dbReference>
<keyword evidence="3" id="KW-1185">Reference proteome</keyword>
<proteinExistence type="predicted"/>
<feature type="compositionally biased region" description="Basic and acidic residues" evidence="1">
    <location>
        <begin position="344"/>
        <end position="360"/>
    </location>
</feature>
<dbReference type="AlphaFoldDB" id="A0A7I4XRR3"/>
<dbReference type="WBParaSite" id="HCON_00002000-00003">
    <property type="protein sequence ID" value="HCON_00002000-00003"/>
    <property type="gene ID" value="HCON_00002000"/>
</dbReference>
<dbReference type="PANTHER" id="PTHR21749:SF4">
    <property type="entry name" value="PRION-LIKE-(Q_N-RICH)-DOMAIN-BEARING PROTEIN"/>
    <property type="match status" value="1"/>
</dbReference>
<keyword evidence="2" id="KW-1133">Transmembrane helix</keyword>
<dbReference type="PANTHER" id="PTHR21749">
    <property type="entry name" value="PRION-LIKE- Q/N-RICH -DOMAIN-BEARING PROTEIN PROTEIN 24"/>
    <property type="match status" value="1"/>
</dbReference>
<evidence type="ECO:0000313" key="4">
    <source>
        <dbReference type="WBParaSite" id="HCON_00002000-00003"/>
    </source>
</evidence>
<feature type="compositionally biased region" description="Basic and acidic residues" evidence="1">
    <location>
        <begin position="265"/>
        <end position="277"/>
    </location>
</feature>
<keyword evidence="2" id="KW-0472">Membrane</keyword>
<accession>A0A7I4XRR3</accession>
<feature type="transmembrane region" description="Helical" evidence="2">
    <location>
        <begin position="91"/>
        <end position="111"/>
    </location>
</feature>
<protein>
    <submittedName>
        <fullName evidence="4">Activin_recp domain-containing protein</fullName>
    </submittedName>
</protein>
<evidence type="ECO:0000313" key="3">
    <source>
        <dbReference type="Proteomes" id="UP000025227"/>
    </source>
</evidence>
<feature type="compositionally biased region" description="Low complexity" evidence="1">
    <location>
        <begin position="227"/>
        <end position="264"/>
    </location>
</feature>
<dbReference type="SUPFAM" id="SSF57302">
    <property type="entry name" value="Snake toxin-like"/>
    <property type="match status" value="1"/>
</dbReference>
<feature type="compositionally biased region" description="Basic and acidic residues" evidence="1">
    <location>
        <begin position="303"/>
        <end position="334"/>
    </location>
</feature>
<evidence type="ECO:0000256" key="2">
    <source>
        <dbReference type="SAM" id="Phobius"/>
    </source>
</evidence>
<evidence type="ECO:0000256" key="1">
    <source>
        <dbReference type="SAM" id="MobiDB-lite"/>
    </source>
</evidence>
<dbReference type="InterPro" id="IPR045860">
    <property type="entry name" value="Snake_toxin-like_sf"/>
</dbReference>
<dbReference type="OrthoDB" id="5847782at2759"/>
<dbReference type="OMA" id="CCCSHDR"/>
<feature type="compositionally biased region" description="Gly residues" evidence="1">
    <location>
        <begin position="216"/>
        <end position="226"/>
    </location>
</feature>